<dbReference type="PANTHER" id="PTHR13355:SF11">
    <property type="entry name" value="GLUCOSAMINE 6-PHOSPHATE N-ACETYLTRANSFERASE"/>
    <property type="match status" value="1"/>
</dbReference>
<feature type="domain" description="N-acetyltransferase" evidence="1">
    <location>
        <begin position="9"/>
        <end position="151"/>
    </location>
</feature>
<keyword evidence="3" id="KW-1185">Reference proteome</keyword>
<dbReference type="InterPro" id="IPR000182">
    <property type="entry name" value="GNAT_dom"/>
</dbReference>
<gene>
    <name evidence="2" type="ORF">J42TS3_23760</name>
</gene>
<accession>A0ABQ4MBG4</accession>
<dbReference type="InterPro" id="IPR039143">
    <property type="entry name" value="GNPNAT1-like"/>
</dbReference>
<name>A0ABQ4MBG4_9BACL</name>
<reference evidence="2 3" key="1">
    <citation type="submission" date="2021-03" db="EMBL/GenBank/DDBJ databases">
        <title>Antimicrobial resistance genes in bacteria isolated from Japanese honey, and their potential for conferring macrolide and lincosamide resistance in the American foulbrood pathogen Paenibacillus larvae.</title>
        <authorList>
            <person name="Okamoto M."/>
            <person name="Kumagai M."/>
            <person name="Kanamori H."/>
            <person name="Takamatsu D."/>
        </authorList>
    </citation>
    <scope>NUCLEOTIDE SEQUENCE [LARGE SCALE GENOMIC DNA]</scope>
    <source>
        <strain evidence="2 3">J42TS3</strain>
    </source>
</reference>
<dbReference type="EMBL" id="BOSL01000006">
    <property type="protein sequence ID" value="GIP53341.1"/>
    <property type="molecule type" value="Genomic_DNA"/>
</dbReference>
<proteinExistence type="predicted"/>
<dbReference type="Gene3D" id="3.40.630.30">
    <property type="match status" value="1"/>
</dbReference>
<dbReference type="InterPro" id="IPR016181">
    <property type="entry name" value="Acyl_CoA_acyltransferase"/>
</dbReference>
<organism evidence="2 3">
    <name type="scientific">Paenibacillus vini</name>
    <dbReference type="NCBI Taxonomy" id="1476024"/>
    <lineage>
        <taxon>Bacteria</taxon>
        <taxon>Bacillati</taxon>
        <taxon>Bacillota</taxon>
        <taxon>Bacilli</taxon>
        <taxon>Bacillales</taxon>
        <taxon>Paenibacillaceae</taxon>
        <taxon>Paenibacillus</taxon>
    </lineage>
</organism>
<dbReference type="PANTHER" id="PTHR13355">
    <property type="entry name" value="GLUCOSAMINE 6-PHOSPHATE N-ACETYLTRANSFERASE"/>
    <property type="match status" value="1"/>
</dbReference>
<dbReference type="RefSeq" id="WP_244861497.1">
    <property type="nucleotide sequence ID" value="NZ_BOSL01000006.1"/>
</dbReference>
<dbReference type="SUPFAM" id="SSF55729">
    <property type="entry name" value="Acyl-CoA N-acyltransferases (Nat)"/>
    <property type="match status" value="1"/>
</dbReference>
<dbReference type="PROSITE" id="PS51186">
    <property type="entry name" value="GNAT"/>
    <property type="match status" value="1"/>
</dbReference>
<comment type="caution">
    <text evidence="2">The sequence shown here is derived from an EMBL/GenBank/DDBJ whole genome shotgun (WGS) entry which is preliminary data.</text>
</comment>
<evidence type="ECO:0000259" key="1">
    <source>
        <dbReference type="PROSITE" id="PS51186"/>
    </source>
</evidence>
<dbReference type="Pfam" id="PF00583">
    <property type="entry name" value="Acetyltransf_1"/>
    <property type="match status" value="1"/>
</dbReference>
<dbReference type="CDD" id="cd04301">
    <property type="entry name" value="NAT_SF"/>
    <property type="match status" value="1"/>
</dbReference>
<protein>
    <submittedName>
        <fullName evidence="2">Acetyltransferase</fullName>
    </submittedName>
</protein>
<evidence type="ECO:0000313" key="2">
    <source>
        <dbReference type="EMBL" id="GIP53341.1"/>
    </source>
</evidence>
<evidence type="ECO:0000313" key="3">
    <source>
        <dbReference type="Proteomes" id="UP000679992"/>
    </source>
</evidence>
<sequence length="151" mass="17589">MTVEMTTCRLVHEEELEDLLLLYKFLQPSDPELVRDQKLYGHWHEILADKNMKIIVVEHHGVIVASCVLVVIKNLTRNARPYGLIENVVTHEAYRRMGFGRMVLEKAREIAREHDCYKIMLMTSSKSDEVHTFYESAGLMKGKKMGFISYM</sequence>
<dbReference type="Proteomes" id="UP000679992">
    <property type="component" value="Unassembled WGS sequence"/>
</dbReference>